<dbReference type="SUPFAM" id="SSF52343">
    <property type="entry name" value="Ferredoxin reductase-like, C-terminal NADP-linked domain"/>
    <property type="match status" value="1"/>
</dbReference>
<name>A0AAP2CQJ4_9RHOB</name>
<dbReference type="InterPro" id="IPR017927">
    <property type="entry name" value="FAD-bd_FR_type"/>
</dbReference>
<organism evidence="2 3">
    <name type="scientific">Harenicola maris</name>
    <dbReference type="NCBI Taxonomy" id="2841044"/>
    <lineage>
        <taxon>Bacteria</taxon>
        <taxon>Pseudomonadati</taxon>
        <taxon>Pseudomonadota</taxon>
        <taxon>Alphaproteobacteria</taxon>
        <taxon>Rhodobacterales</taxon>
        <taxon>Paracoccaceae</taxon>
        <taxon>Harenicola</taxon>
    </lineage>
</organism>
<dbReference type="InterPro" id="IPR039261">
    <property type="entry name" value="FNR_nucleotide-bd"/>
</dbReference>
<evidence type="ECO:0000313" key="2">
    <source>
        <dbReference type="EMBL" id="MBT0958268.1"/>
    </source>
</evidence>
<protein>
    <submittedName>
        <fullName evidence="2">Pyridoxamine 5'-phosphate oxidase family protein</fullName>
    </submittedName>
</protein>
<proteinExistence type="predicted"/>
<dbReference type="InterPro" id="IPR001433">
    <property type="entry name" value="OxRdtase_FAD/NAD-bd"/>
</dbReference>
<dbReference type="PANTHER" id="PTHR42815">
    <property type="entry name" value="FAD-BINDING, PUTATIVE (AFU_ORTHOLOGUE AFUA_6G07600)-RELATED"/>
    <property type="match status" value="1"/>
</dbReference>
<sequence>MTRIHKSHDGELQLQARRNTPKALIDAIPQYISRDMPQQHADFFAGLPYLPLATLDAQGRPWVSLLVTASPLDPALGITPGGGNTLDVLAQSSPHDPLARALGQMPVGAGLFAGVGVDFTNRRRNKIAGSIESADVDSTGKLRLRLRSDQHLGNCPKYITLRGLSHTRRNATRAHDSFATGTEHLPQDAKAVINRASTVFLATKHINSADSAQSDMGVNHRGGAPGFTRLYEGNHAGRAATYLVLPDHSGNRFYQSLGNIEADPKVGLVFPDFETGDVLYITGEAENLMGQAAEALMPRVNLLTRIRVTGAVFVKQGLNLALTSAEQLSPYNPPLRYLRQELAQMGHAIPEEDAASAVTATLLSTRTLSQSIRTFHFKLSAPISPPLPGGFGVFDFSGLLDTGYSHMNEANPQLVNEDYLRTWTLSSAPPFDAETNSFRPTDEVSITVKRKPGGLMSNLLHDNAHRLIAQKLPVAFKGTGTGFSCFSGLSTGGLETLPPKMLWIAGGVGLTPFMSMWSGLLSAAQARPQSLRTDIVLLYAGRGDDIDLLTHFAPQGGALPEGLSLQTMAFQSSEQPQTQGTPMPGLHNRRMQIADFQSLPDLHSREVYLCGPDPLMDWSEAALTELGLPESRLHREGFAF</sequence>
<dbReference type="Gene3D" id="2.40.30.10">
    <property type="entry name" value="Translation factors"/>
    <property type="match status" value="1"/>
</dbReference>
<dbReference type="EMBL" id="JADQAZ010000002">
    <property type="protein sequence ID" value="MBT0958268.1"/>
    <property type="molecule type" value="Genomic_DNA"/>
</dbReference>
<dbReference type="GO" id="GO:0016491">
    <property type="term" value="F:oxidoreductase activity"/>
    <property type="evidence" value="ECO:0007669"/>
    <property type="project" value="InterPro"/>
</dbReference>
<dbReference type="InterPro" id="IPR012349">
    <property type="entry name" value="Split_barrel_FMN-bd"/>
</dbReference>
<dbReference type="PROSITE" id="PS51384">
    <property type="entry name" value="FAD_FR"/>
    <property type="match status" value="1"/>
</dbReference>
<accession>A0AAP2CQJ4</accession>
<dbReference type="PANTHER" id="PTHR42815:SF2">
    <property type="entry name" value="FAD-BINDING, PUTATIVE (AFU_ORTHOLOGUE AFUA_6G07600)-RELATED"/>
    <property type="match status" value="1"/>
</dbReference>
<reference evidence="2 3" key="1">
    <citation type="journal article" date="2021" name="Arch. Microbiol.">
        <title>Harenicola maris gen. nov., sp. nov. isolated from the Sea of Japan shallow sediments.</title>
        <authorList>
            <person name="Romanenko L.A."/>
            <person name="Kurilenko V.V."/>
            <person name="Chernysheva N.Y."/>
            <person name="Tekutyeva L.A."/>
            <person name="Velansky P.V."/>
            <person name="Svetashev V.I."/>
            <person name="Isaeva M.P."/>
        </authorList>
    </citation>
    <scope>NUCLEOTIDE SEQUENCE [LARGE SCALE GENOMIC DNA]</scope>
    <source>
        <strain evidence="2 3">KMM 3653</strain>
    </source>
</reference>
<dbReference type="SUPFAM" id="SSF50475">
    <property type="entry name" value="FMN-binding split barrel"/>
    <property type="match status" value="1"/>
</dbReference>
<dbReference type="RefSeq" id="WP_327794477.1">
    <property type="nucleotide sequence ID" value="NZ_JADQAZ010000002.1"/>
</dbReference>
<dbReference type="SUPFAM" id="SSF63380">
    <property type="entry name" value="Riboflavin synthase domain-like"/>
    <property type="match status" value="1"/>
</dbReference>
<dbReference type="AlphaFoldDB" id="A0AAP2CQJ4"/>
<evidence type="ECO:0000259" key="1">
    <source>
        <dbReference type="PROSITE" id="PS51384"/>
    </source>
</evidence>
<feature type="domain" description="FAD-binding FR-type" evidence="1">
    <location>
        <begin position="355"/>
        <end position="486"/>
    </location>
</feature>
<comment type="caution">
    <text evidence="2">The sequence shown here is derived from an EMBL/GenBank/DDBJ whole genome shotgun (WGS) entry which is preliminary data.</text>
</comment>
<evidence type="ECO:0000313" key="3">
    <source>
        <dbReference type="Proteomes" id="UP001315686"/>
    </source>
</evidence>
<dbReference type="Gene3D" id="3.40.50.80">
    <property type="entry name" value="Nucleotide-binding domain of ferredoxin-NADP reductase (FNR) module"/>
    <property type="match status" value="1"/>
</dbReference>
<gene>
    <name evidence="2" type="ORF">IV417_12795</name>
</gene>
<dbReference type="Proteomes" id="UP001315686">
    <property type="component" value="Unassembled WGS sequence"/>
</dbReference>
<dbReference type="InterPro" id="IPR017938">
    <property type="entry name" value="Riboflavin_synthase-like_b-brl"/>
</dbReference>
<dbReference type="PRINTS" id="PR00410">
    <property type="entry name" value="PHEHYDRXLASE"/>
</dbReference>
<dbReference type="Gene3D" id="2.30.110.10">
    <property type="entry name" value="Electron Transport, Fmn-binding Protein, Chain A"/>
    <property type="match status" value="1"/>
</dbReference>
<keyword evidence="3" id="KW-1185">Reference proteome</keyword>
<dbReference type="Pfam" id="PF00175">
    <property type="entry name" value="NAD_binding_1"/>
    <property type="match status" value="1"/>
</dbReference>